<keyword evidence="1" id="KW-1133">Transmembrane helix</keyword>
<proteinExistence type="predicted"/>
<gene>
    <name evidence="2" type="ORF">DP939_28930</name>
</gene>
<dbReference type="RefSeq" id="WP_113983985.1">
    <property type="nucleotide sequence ID" value="NZ_QMEY01000015.1"/>
</dbReference>
<organism evidence="2 3">
    <name type="scientific">Spongiactinospora rosea</name>
    <dbReference type="NCBI Taxonomy" id="2248750"/>
    <lineage>
        <taxon>Bacteria</taxon>
        <taxon>Bacillati</taxon>
        <taxon>Actinomycetota</taxon>
        <taxon>Actinomycetes</taxon>
        <taxon>Streptosporangiales</taxon>
        <taxon>Streptosporangiaceae</taxon>
        <taxon>Spongiactinospora</taxon>
    </lineage>
</organism>
<evidence type="ECO:0000313" key="2">
    <source>
        <dbReference type="EMBL" id="RBQ16707.1"/>
    </source>
</evidence>
<accession>A0A366LSH9</accession>
<protein>
    <submittedName>
        <fullName evidence="2">Uncharacterized protein</fullName>
    </submittedName>
</protein>
<dbReference type="Proteomes" id="UP000253303">
    <property type="component" value="Unassembled WGS sequence"/>
</dbReference>
<evidence type="ECO:0000313" key="3">
    <source>
        <dbReference type="Proteomes" id="UP000253303"/>
    </source>
</evidence>
<keyword evidence="3" id="KW-1185">Reference proteome</keyword>
<keyword evidence="1" id="KW-0812">Transmembrane</keyword>
<evidence type="ECO:0000256" key="1">
    <source>
        <dbReference type="SAM" id="Phobius"/>
    </source>
</evidence>
<keyword evidence="1" id="KW-0472">Membrane</keyword>
<feature type="transmembrane region" description="Helical" evidence="1">
    <location>
        <begin position="54"/>
        <end position="71"/>
    </location>
</feature>
<reference evidence="2 3" key="1">
    <citation type="submission" date="2018-06" db="EMBL/GenBank/DDBJ databases">
        <title>Sphaerisporangium craniellae sp. nov., isolated from a marine sponge in the South China Sea.</title>
        <authorList>
            <person name="Li L."/>
        </authorList>
    </citation>
    <scope>NUCLEOTIDE SEQUENCE [LARGE SCALE GENOMIC DNA]</scope>
    <source>
        <strain evidence="2 3">LHW63015</strain>
    </source>
</reference>
<dbReference type="AlphaFoldDB" id="A0A366LSH9"/>
<feature type="transmembrane region" description="Helical" evidence="1">
    <location>
        <begin position="21"/>
        <end position="42"/>
    </location>
</feature>
<sequence length="78" mass="8241">MSHRATPLRAFAYTFGKFLSNLMVPTAMALALAVTALVMVVVRGEAPGIDLAALYLPILLSTLPMPAGAVARHPLTNH</sequence>
<name>A0A366LSH9_9ACTN</name>
<dbReference type="EMBL" id="QMEY01000015">
    <property type="protein sequence ID" value="RBQ16707.1"/>
    <property type="molecule type" value="Genomic_DNA"/>
</dbReference>
<comment type="caution">
    <text evidence="2">The sequence shown here is derived from an EMBL/GenBank/DDBJ whole genome shotgun (WGS) entry which is preliminary data.</text>
</comment>